<sequence length="144" mass="15948">MTAVSEPILRVARSPELPAVLDFWRTAAENDSRPPDTRAAIEALHAHDQGALILAVDEGRIVGTIIAGWDGWRCHLYRLAVAPDRRRAGVGGRLIAAAEERFRSLGGTRVDAVVLDANERAHAIWSAYGYRRQGEWSRWVKPLS</sequence>
<gene>
    <name evidence="4" type="ORF">Asi03nite_74520</name>
</gene>
<dbReference type="InterPro" id="IPR016181">
    <property type="entry name" value="Acyl_CoA_acyltransferase"/>
</dbReference>
<name>A0A919NFU2_9ACTN</name>
<evidence type="ECO:0000256" key="2">
    <source>
        <dbReference type="ARBA" id="ARBA00023315"/>
    </source>
</evidence>
<keyword evidence="1" id="KW-0808">Transferase</keyword>
<dbReference type="SUPFAM" id="SSF55729">
    <property type="entry name" value="Acyl-CoA N-acyltransferases (Nat)"/>
    <property type="match status" value="1"/>
</dbReference>
<dbReference type="Gene3D" id="3.40.630.30">
    <property type="match status" value="1"/>
</dbReference>
<dbReference type="InterPro" id="IPR050832">
    <property type="entry name" value="Bact_Acetyltransf"/>
</dbReference>
<protein>
    <submittedName>
        <fullName evidence="4">N-acetyltransferase</fullName>
    </submittedName>
</protein>
<dbReference type="CDD" id="cd04301">
    <property type="entry name" value="NAT_SF"/>
    <property type="match status" value="1"/>
</dbReference>
<dbReference type="PANTHER" id="PTHR43877">
    <property type="entry name" value="AMINOALKYLPHOSPHONATE N-ACETYLTRANSFERASE-RELATED-RELATED"/>
    <property type="match status" value="1"/>
</dbReference>
<accession>A0A919NFU2</accession>
<dbReference type="GO" id="GO:0016747">
    <property type="term" value="F:acyltransferase activity, transferring groups other than amino-acyl groups"/>
    <property type="evidence" value="ECO:0007669"/>
    <property type="project" value="InterPro"/>
</dbReference>
<keyword evidence="5" id="KW-1185">Reference proteome</keyword>
<dbReference type="AlphaFoldDB" id="A0A919NFU2"/>
<dbReference type="InterPro" id="IPR000182">
    <property type="entry name" value="GNAT_dom"/>
</dbReference>
<dbReference type="Pfam" id="PF00583">
    <property type="entry name" value="Acetyltransf_1"/>
    <property type="match status" value="1"/>
</dbReference>
<evidence type="ECO:0000313" key="5">
    <source>
        <dbReference type="Proteomes" id="UP000629619"/>
    </source>
</evidence>
<dbReference type="EMBL" id="BOMW01000115">
    <property type="protein sequence ID" value="GIF09914.1"/>
    <property type="molecule type" value="Genomic_DNA"/>
</dbReference>
<evidence type="ECO:0000256" key="1">
    <source>
        <dbReference type="ARBA" id="ARBA00022679"/>
    </source>
</evidence>
<organism evidence="4 5">
    <name type="scientific">Actinoplanes siamensis</name>
    <dbReference type="NCBI Taxonomy" id="1223317"/>
    <lineage>
        <taxon>Bacteria</taxon>
        <taxon>Bacillati</taxon>
        <taxon>Actinomycetota</taxon>
        <taxon>Actinomycetes</taxon>
        <taxon>Micromonosporales</taxon>
        <taxon>Micromonosporaceae</taxon>
        <taxon>Actinoplanes</taxon>
    </lineage>
</organism>
<keyword evidence="2" id="KW-0012">Acyltransferase</keyword>
<evidence type="ECO:0000313" key="4">
    <source>
        <dbReference type="EMBL" id="GIF09914.1"/>
    </source>
</evidence>
<comment type="caution">
    <text evidence="4">The sequence shown here is derived from an EMBL/GenBank/DDBJ whole genome shotgun (WGS) entry which is preliminary data.</text>
</comment>
<feature type="domain" description="N-acetyltransferase" evidence="3">
    <location>
        <begin position="7"/>
        <end position="144"/>
    </location>
</feature>
<reference evidence="4" key="1">
    <citation type="submission" date="2021-01" db="EMBL/GenBank/DDBJ databases">
        <title>Whole genome shotgun sequence of Actinoplanes siamensis NBRC 109076.</title>
        <authorList>
            <person name="Komaki H."/>
            <person name="Tamura T."/>
        </authorList>
    </citation>
    <scope>NUCLEOTIDE SEQUENCE</scope>
    <source>
        <strain evidence="4">NBRC 109076</strain>
    </source>
</reference>
<dbReference type="PROSITE" id="PS51186">
    <property type="entry name" value="GNAT"/>
    <property type="match status" value="1"/>
</dbReference>
<dbReference type="Proteomes" id="UP000629619">
    <property type="component" value="Unassembled WGS sequence"/>
</dbReference>
<evidence type="ECO:0000259" key="3">
    <source>
        <dbReference type="PROSITE" id="PS51186"/>
    </source>
</evidence>
<proteinExistence type="predicted"/>